<dbReference type="GO" id="GO:0003887">
    <property type="term" value="F:DNA-directed DNA polymerase activity"/>
    <property type="evidence" value="ECO:0007669"/>
    <property type="project" value="UniProtKB-KW"/>
</dbReference>
<keyword evidence="3" id="KW-0548">Nucleotidyltransferase</keyword>
<dbReference type="Gene3D" id="3.20.20.140">
    <property type="entry name" value="Metal-dependent hydrolases"/>
    <property type="match status" value="1"/>
</dbReference>
<keyword evidence="2" id="KW-0808">Transferase</keyword>
<dbReference type="Pfam" id="PF07733">
    <property type="entry name" value="DNA_pol3_alpha"/>
    <property type="match status" value="1"/>
</dbReference>
<comment type="caution">
    <text evidence="8">The sequence shown here is derived from an EMBL/GenBank/DDBJ whole genome shotgun (WGS) entry which is preliminary data.</text>
</comment>
<dbReference type="EC" id="2.7.7.7" evidence="1"/>
<dbReference type="InterPro" id="IPR011708">
    <property type="entry name" value="DNA_pol3_alpha_NTPase_dom"/>
</dbReference>
<accession>A0A7X2N2P8</accession>
<dbReference type="InterPro" id="IPR029460">
    <property type="entry name" value="DNAPol_HHH"/>
</dbReference>
<dbReference type="NCBIfam" id="TIGR00594">
    <property type="entry name" value="polc"/>
    <property type="match status" value="1"/>
</dbReference>
<proteinExistence type="predicted"/>
<dbReference type="Pfam" id="PF02811">
    <property type="entry name" value="PHP"/>
    <property type="match status" value="1"/>
</dbReference>
<evidence type="ECO:0000259" key="7">
    <source>
        <dbReference type="SMART" id="SM00481"/>
    </source>
</evidence>
<dbReference type="Gene3D" id="1.10.150.870">
    <property type="match status" value="1"/>
</dbReference>
<comment type="catalytic activity">
    <reaction evidence="6">
        <text>DNA(n) + a 2'-deoxyribonucleoside 5'-triphosphate = DNA(n+1) + diphosphate</text>
        <dbReference type="Rhea" id="RHEA:22508"/>
        <dbReference type="Rhea" id="RHEA-COMP:17339"/>
        <dbReference type="Rhea" id="RHEA-COMP:17340"/>
        <dbReference type="ChEBI" id="CHEBI:33019"/>
        <dbReference type="ChEBI" id="CHEBI:61560"/>
        <dbReference type="ChEBI" id="CHEBI:173112"/>
        <dbReference type="EC" id="2.7.7.7"/>
    </reaction>
</comment>
<dbReference type="Gene3D" id="1.10.10.1600">
    <property type="entry name" value="Bacterial DNA polymerase III alpha subunit, thumb domain"/>
    <property type="match status" value="1"/>
</dbReference>
<sequence>MVSNYIICNMNHLHVRSCYSLLESGFKLEDIIDHCLQKGFYHACLTEHNSLFSVMKFWHLCKEKGVHPIIGLETEAILKEKEFHFILLAKNDTGLKELYKISTLKMSSETLSFEQLSLSTQNCVVLTASDYEDELASYIIKEKDEEILSFVNLCKEAWKDFYVSIAMNDSSFHRQRNRYLKDLISNLVKTVALSRIYYGEKEDVENLKVLRAIARQTTLNDATLDVSYNRYFRTIGEMEELYDEQDLKATDEICEMCNVQMAFKRNTLPVFKNQYNADSNTFLNSLCKAGLKKRLNGHVKENYVKRLQYELHVIQSMGFTDYFLIVWDFIRYARSKEIMVGPGRGSVAGSLVAYCLGITHIDPIENDLLFERFLNPDRISMPDIDTDFPDNRREEVIQYVINRYGNQKASHIVTFNTMKTKQVLRDVSRCMSMPVRKVDELIRVLEEKETLLEAYHKNTNFRKKIEQDVKYQELFKRALPLEGLPRHASIHAAGIILSQQDIVEVCPLMKVDENTYASQFTMEYLEELGLIKMDFLGLKNLSTIDQILKTIESYLHVSLDILKIPLNDAKTYQLLSNADTVGVFQLESEGIKQLLYKMKPNQFEDICAILALYRPGPMHNIDEYIERKKDPSKVTYLHPLLEPVLKDTYGIMIYQEQIMKTAQVIGGFSLSQADNLRKAMSKKNMEMMESFKVQFLQGAYQKGISQKVALEIFVTMERFAQYGFNKSHSYAYGLIVYQMAYLKANYPFYFYKCLLDSVIGSEKKTMEYIYECQKRNIQILKPSVLYSYETYSIEEKGLRMPLQVLKGIGKSVYPLIIEQREKQEYQNFIEFVVRTKSISIEDSVLKIFIDGGALDCFEYNRETMRANLQKVLDYAHLVCTQTSEGTLLCYDIVSPPSIVRYSDNPMADAQKEFDVFGFYLTMHPIKELRKQFPKSTPIQQVLSINGYVNVLGKVNGFRTHKTKNGQWMCFMTIEDEKGRLDVVVMPDLYKLEKENIQKNRFVYVNGKKDRPNSILAKSFKWILEK</sequence>
<dbReference type="CDD" id="cd04485">
    <property type="entry name" value="DnaE_OBF"/>
    <property type="match status" value="1"/>
</dbReference>
<dbReference type="InterPro" id="IPR003141">
    <property type="entry name" value="Pol/His_phosphatase_N"/>
</dbReference>
<dbReference type="EMBL" id="VUMM01000006">
    <property type="protein sequence ID" value="MSS01379.1"/>
    <property type="molecule type" value="Genomic_DNA"/>
</dbReference>
<evidence type="ECO:0000256" key="5">
    <source>
        <dbReference type="ARBA" id="ARBA00022932"/>
    </source>
</evidence>
<dbReference type="PANTHER" id="PTHR32294:SF0">
    <property type="entry name" value="DNA POLYMERASE III SUBUNIT ALPHA"/>
    <property type="match status" value="1"/>
</dbReference>
<dbReference type="AlphaFoldDB" id="A0A7X2N2P8"/>
<evidence type="ECO:0000256" key="6">
    <source>
        <dbReference type="ARBA" id="ARBA00049244"/>
    </source>
</evidence>
<keyword evidence="9" id="KW-1185">Reference proteome</keyword>
<keyword evidence="5" id="KW-0239">DNA-directed DNA polymerase</keyword>
<dbReference type="InterPro" id="IPR012340">
    <property type="entry name" value="NA-bd_OB-fold"/>
</dbReference>
<evidence type="ECO:0000313" key="9">
    <source>
        <dbReference type="Proteomes" id="UP000470082"/>
    </source>
</evidence>
<dbReference type="GO" id="GO:0008408">
    <property type="term" value="F:3'-5' exonuclease activity"/>
    <property type="evidence" value="ECO:0007669"/>
    <property type="project" value="InterPro"/>
</dbReference>
<dbReference type="SUPFAM" id="SSF50249">
    <property type="entry name" value="Nucleic acid-binding proteins"/>
    <property type="match status" value="1"/>
</dbReference>
<dbReference type="PANTHER" id="PTHR32294">
    <property type="entry name" value="DNA POLYMERASE III SUBUNIT ALPHA"/>
    <property type="match status" value="1"/>
</dbReference>
<dbReference type="Pfam" id="PF17657">
    <property type="entry name" value="DNA_pol3_finger"/>
    <property type="match status" value="1"/>
</dbReference>
<gene>
    <name evidence="8" type="ORF">FYJ50_04555</name>
</gene>
<evidence type="ECO:0000256" key="3">
    <source>
        <dbReference type="ARBA" id="ARBA00022695"/>
    </source>
</evidence>
<evidence type="ECO:0000313" key="8">
    <source>
        <dbReference type="EMBL" id="MSS01379.1"/>
    </source>
</evidence>
<dbReference type="CDD" id="cd07431">
    <property type="entry name" value="PHP_PolIIIA"/>
    <property type="match status" value="1"/>
</dbReference>
<dbReference type="Proteomes" id="UP000470082">
    <property type="component" value="Unassembled WGS sequence"/>
</dbReference>
<evidence type="ECO:0000256" key="4">
    <source>
        <dbReference type="ARBA" id="ARBA00022705"/>
    </source>
</evidence>
<evidence type="ECO:0000256" key="2">
    <source>
        <dbReference type="ARBA" id="ARBA00022679"/>
    </source>
</evidence>
<keyword evidence="4" id="KW-0235">DNA replication</keyword>
<name>A0A7X2N2P8_9FIRM</name>
<reference evidence="8 9" key="1">
    <citation type="submission" date="2019-08" db="EMBL/GenBank/DDBJ databases">
        <title>In-depth cultivation of the pig gut microbiome towards novel bacterial diversity and tailored functional studies.</title>
        <authorList>
            <person name="Wylensek D."/>
            <person name="Hitch T.C.A."/>
            <person name="Clavel T."/>
        </authorList>
    </citation>
    <scope>NUCLEOTIDE SEQUENCE [LARGE SCALE GENOMIC DNA]</scope>
    <source>
        <strain evidence="8 9">LKV-178-WT-2G</strain>
    </source>
</reference>
<dbReference type="SMART" id="SM00481">
    <property type="entry name" value="POLIIIAc"/>
    <property type="match status" value="1"/>
</dbReference>
<dbReference type="InterPro" id="IPR041931">
    <property type="entry name" value="DNA_pol3_alpha_thumb_dom"/>
</dbReference>
<organism evidence="8 9">
    <name type="scientific">Floccifex porci</name>
    <dbReference type="NCBI Taxonomy" id="2606629"/>
    <lineage>
        <taxon>Bacteria</taxon>
        <taxon>Bacillati</taxon>
        <taxon>Bacillota</taxon>
        <taxon>Erysipelotrichia</taxon>
        <taxon>Erysipelotrichales</taxon>
        <taxon>Erysipelotrichaceae</taxon>
        <taxon>Floccifex</taxon>
    </lineage>
</organism>
<evidence type="ECO:0000256" key="1">
    <source>
        <dbReference type="ARBA" id="ARBA00012417"/>
    </source>
</evidence>
<feature type="domain" description="Polymerase/histidinol phosphatase N-terminal" evidence="7">
    <location>
        <begin position="11"/>
        <end position="78"/>
    </location>
</feature>
<dbReference type="SUPFAM" id="SSF89550">
    <property type="entry name" value="PHP domain-like"/>
    <property type="match status" value="1"/>
</dbReference>
<protein>
    <recommendedName>
        <fullName evidence="1">DNA-directed DNA polymerase</fullName>
        <ecNumber evidence="1">2.7.7.7</ecNumber>
    </recommendedName>
</protein>
<dbReference type="GO" id="GO:0006260">
    <property type="term" value="P:DNA replication"/>
    <property type="evidence" value="ECO:0007669"/>
    <property type="project" value="UniProtKB-KW"/>
</dbReference>
<dbReference type="InterPro" id="IPR004013">
    <property type="entry name" value="PHP_dom"/>
</dbReference>
<dbReference type="InterPro" id="IPR016195">
    <property type="entry name" value="Pol/histidinol_Pase-like"/>
</dbReference>
<dbReference type="InterPro" id="IPR004805">
    <property type="entry name" value="DnaE2/DnaE/PolC"/>
</dbReference>
<dbReference type="InterPro" id="IPR040982">
    <property type="entry name" value="DNA_pol3_finger"/>
</dbReference>
<dbReference type="Pfam" id="PF14579">
    <property type="entry name" value="HHH_6"/>
    <property type="match status" value="1"/>
</dbReference>